<comment type="caution">
    <text evidence="1">The sequence shown here is derived from an EMBL/GenBank/DDBJ whole genome shotgun (WGS) entry which is preliminary data.</text>
</comment>
<evidence type="ECO:0000313" key="1">
    <source>
        <dbReference type="EMBL" id="EJW89401.1"/>
    </source>
</evidence>
<gene>
    <name evidence="1" type="ORF">EVA_22492</name>
</gene>
<accession>J9F3D2</accession>
<name>J9F3D2_9ZZZZ</name>
<feature type="non-terminal residue" evidence="1">
    <location>
        <position position="1"/>
    </location>
</feature>
<dbReference type="AlphaFoldDB" id="J9F3D2"/>
<reference evidence="1" key="1">
    <citation type="journal article" date="2012" name="PLoS ONE">
        <title>Gene sets for utilization of primary and secondary nutrition supplies in the distal gut of endangered iberian lynx.</title>
        <authorList>
            <person name="Alcaide M."/>
            <person name="Messina E."/>
            <person name="Richter M."/>
            <person name="Bargiela R."/>
            <person name="Peplies J."/>
            <person name="Huws S.A."/>
            <person name="Newbold C.J."/>
            <person name="Golyshin P.N."/>
            <person name="Simon M.A."/>
            <person name="Lopez G."/>
            <person name="Yakimov M.M."/>
            <person name="Ferrer M."/>
        </authorList>
    </citation>
    <scope>NUCLEOTIDE SEQUENCE</scope>
</reference>
<protein>
    <submittedName>
        <fullName evidence="1">Uncharacterized protein</fullName>
    </submittedName>
</protein>
<proteinExistence type="predicted"/>
<sequence>IKHAQQRLESLSNDIHWLPGERLSVRTMSAFVDAVSKIGKALQEK</sequence>
<organism evidence="1">
    <name type="scientific">gut metagenome</name>
    <dbReference type="NCBI Taxonomy" id="749906"/>
    <lineage>
        <taxon>unclassified sequences</taxon>
        <taxon>metagenomes</taxon>
        <taxon>organismal metagenomes</taxon>
    </lineage>
</organism>
<dbReference type="EMBL" id="AMCI01009500">
    <property type="protein sequence ID" value="EJW89401.1"/>
    <property type="molecule type" value="Genomic_DNA"/>
</dbReference>